<comment type="caution">
    <text evidence="3">The sequence shown here is derived from an EMBL/GenBank/DDBJ whole genome shotgun (WGS) entry which is preliminary data.</text>
</comment>
<feature type="transmembrane region" description="Helical" evidence="2">
    <location>
        <begin position="295"/>
        <end position="318"/>
    </location>
</feature>
<organism evidence="3 4">
    <name type="scientific">Kitasatospora cineracea</name>
    <dbReference type="NCBI Taxonomy" id="88074"/>
    <lineage>
        <taxon>Bacteria</taxon>
        <taxon>Bacillati</taxon>
        <taxon>Actinomycetota</taxon>
        <taxon>Actinomycetes</taxon>
        <taxon>Kitasatosporales</taxon>
        <taxon>Streptomycetaceae</taxon>
        <taxon>Kitasatospora</taxon>
    </lineage>
</organism>
<feature type="region of interest" description="Disordered" evidence="1">
    <location>
        <begin position="1"/>
        <end position="35"/>
    </location>
</feature>
<evidence type="ECO:0000256" key="2">
    <source>
        <dbReference type="SAM" id="Phobius"/>
    </source>
</evidence>
<evidence type="ECO:0000256" key="1">
    <source>
        <dbReference type="SAM" id="MobiDB-lite"/>
    </source>
</evidence>
<evidence type="ECO:0000313" key="4">
    <source>
        <dbReference type="Proteomes" id="UP000266906"/>
    </source>
</evidence>
<gene>
    <name evidence="3" type="ORF">EDD38_3282</name>
</gene>
<name>A0A3N4RV51_9ACTN</name>
<evidence type="ECO:0000313" key="3">
    <source>
        <dbReference type="EMBL" id="RPE34939.1"/>
    </source>
</evidence>
<proteinExistence type="predicted"/>
<sequence length="324" mass="35077">MTAPPPPPYPPSADATDPTPGQQWWRGGSVAPIAPPMPLYAPAPSVEQVASAFWAPAGKLFAEQATAIASQVGDQIGQLLTETEAQRAARQQVEYESLISSQRAQRDAAFKAAGETPVQRAERHRIEDVLTPATSHREDLVGMVDLLADRIGESPEERTARKRAEAELAKARSRAHEDARLAAAGETPEQRTRRHRQQQLADQHEARVRARRQRRRAAREAGPSDRTKRFRLWCLFTAISATGGYAVHLVQVLTPGGPLVGLLAAGSGLVLDLYTRDGGRLRVSEARGWALALMLALRVPVASGLAVATGIAPLLAFLTHLPQH</sequence>
<dbReference type="RefSeq" id="WP_123818583.1">
    <property type="nucleotide sequence ID" value="NZ_RKQG01000001.1"/>
</dbReference>
<dbReference type="AlphaFoldDB" id="A0A3N4RV51"/>
<protein>
    <submittedName>
        <fullName evidence="3">Uncharacterized protein</fullName>
    </submittedName>
</protein>
<feature type="compositionally biased region" description="Basic and acidic residues" evidence="1">
    <location>
        <begin position="155"/>
        <end position="180"/>
    </location>
</feature>
<feature type="compositionally biased region" description="Pro residues" evidence="1">
    <location>
        <begin position="1"/>
        <end position="11"/>
    </location>
</feature>
<keyword evidence="2" id="KW-0472">Membrane</keyword>
<keyword evidence="4" id="KW-1185">Reference proteome</keyword>
<accession>A0A3N4RV51</accession>
<keyword evidence="2" id="KW-0812">Transmembrane</keyword>
<reference evidence="3 4" key="1">
    <citation type="submission" date="2018-11" db="EMBL/GenBank/DDBJ databases">
        <title>Sequencing the genomes of 1000 actinobacteria strains.</title>
        <authorList>
            <person name="Klenk H.-P."/>
        </authorList>
    </citation>
    <scope>NUCLEOTIDE SEQUENCE [LARGE SCALE GENOMIC DNA]</scope>
    <source>
        <strain evidence="3 4">DSM 44781</strain>
    </source>
</reference>
<feature type="region of interest" description="Disordered" evidence="1">
    <location>
        <begin position="155"/>
        <end position="223"/>
    </location>
</feature>
<dbReference type="Proteomes" id="UP000266906">
    <property type="component" value="Unassembled WGS sequence"/>
</dbReference>
<keyword evidence="2" id="KW-1133">Transmembrane helix</keyword>
<feature type="transmembrane region" description="Helical" evidence="2">
    <location>
        <begin position="256"/>
        <end position="274"/>
    </location>
</feature>
<dbReference type="EMBL" id="RKQG01000001">
    <property type="protein sequence ID" value="RPE34939.1"/>
    <property type="molecule type" value="Genomic_DNA"/>
</dbReference>